<organism evidence="3 4">
    <name type="scientific">Humisphaera borealis</name>
    <dbReference type="NCBI Taxonomy" id="2807512"/>
    <lineage>
        <taxon>Bacteria</taxon>
        <taxon>Pseudomonadati</taxon>
        <taxon>Planctomycetota</taxon>
        <taxon>Phycisphaerae</taxon>
        <taxon>Tepidisphaerales</taxon>
        <taxon>Tepidisphaeraceae</taxon>
        <taxon>Humisphaera</taxon>
    </lineage>
</organism>
<dbReference type="GO" id="GO:0031469">
    <property type="term" value="C:bacterial microcompartment"/>
    <property type="evidence" value="ECO:0007669"/>
    <property type="project" value="UniProtKB-SubCell"/>
</dbReference>
<dbReference type="EMBL" id="CP063458">
    <property type="protein sequence ID" value="QOV90017.1"/>
    <property type="molecule type" value="Genomic_DNA"/>
</dbReference>
<protein>
    <submittedName>
        <fullName evidence="3">Carbon dioxide concentrating mechanism protein CcmL</fullName>
    </submittedName>
</protein>
<sequence>MRIGKVIGRLTLSPIYDTLVGGRFLIVEVQDRFSLVGKPRRSKEALVVYDHFGAGEGDTIAFTESREATMPFYPEKRVPLDAYNCAILDTVTVKHEI</sequence>
<dbReference type="PANTHER" id="PTHR36539:SF1">
    <property type="entry name" value="BACTERIAL MICROCOMPARTMENT SHELL VERTEX PROTEIN EUTN"/>
    <property type="match status" value="1"/>
</dbReference>
<dbReference type="SUPFAM" id="SSF159133">
    <property type="entry name" value="EutN/CcmL-like"/>
    <property type="match status" value="1"/>
</dbReference>
<dbReference type="Proteomes" id="UP000593765">
    <property type="component" value="Chromosome"/>
</dbReference>
<dbReference type="AlphaFoldDB" id="A0A7M2WWV5"/>
<name>A0A7M2WWV5_9BACT</name>
<dbReference type="InterPro" id="IPR004992">
    <property type="entry name" value="EutN_CcmL"/>
</dbReference>
<dbReference type="Pfam" id="PF03319">
    <property type="entry name" value="EutN_CcmL"/>
    <property type="match status" value="1"/>
</dbReference>
<accession>A0A7M2WWV5</accession>
<dbReference type="PROSITE" id="PS51932">
    <property type="entry name" value="BMV"/>
    <property type="match status" value="1"/>
</dbReference>
<evidence type="ECO:0000256" key="1">
    <source>
        <dbReference type="ARBA" id="ARBA00024322"/>
    </source>
</evidence>
<dbReference type="KEGG" id="hbs:IPV69_01185"/>
<dbReference type="RefSeq" id="WP_206293085.1">
    <property type="nucleotide sequence ID" value="NZ_CP063458.1"/>
</dbReference>
<gene>
    <name evidence="3" type="ORF">IPV69_01185</name>
</gene>
<reference evidence="3 4" key="1">
    <citation type="submission" date="2020-10" db="EMBL/GenBank/DDBJ databases">
        <title>Wide distribution of Phycisphaera-like planctomycetes from WD2101 soil group in peatlands and genome analysis of the first cultivated representative.</title>
        <authorList>
            <person name="Dedysh S.N."/>
            <person name="Beletsky A.V."/>
            <person name="Ivanova A."/>
            <person name="Kulichevskaya I.S."/>
            <person name="Suzina N.E."/>
            <person name="Philippov D.A."/>
            <person name="Rakitin A.L."/>
            <person name="Mardanov A.V."/>
            <person name="Ravin N.V."/>
        </authorList>
    </citation>
    <scope>NUCLEOTIDE SEQUENCE [LARGE SCALE GENOMIC DNA]</scope>
    <source>
        <strain evidence="3 4">M1803</strain>
    </source>
</reference>
<keyword evidence="4" id="KW-1185">Reference proteome</keyword>
<proteinExistence type="predicted"/>
<comment type="subcellular location">
    <subcellularLocation>
        <location evidence="1">Bacterial microcompartment</location>
    </subcellularLocation>
</comment>
<evidence type="ECO:0000313" key="4">
    <source>
        <dbReference type="Proteomes" id="UP000593765"/>
    </source>
</evidence>
<evidence type="ECO:0000256" key="2">
    <source>
        <dbReference type="ARBA" id="ARBA00024446"/>
    </source>
</evidence>
<dbReference type="Gene3D" id="2.40.50.220">
    <property type="entry name" value="EutN/Ccml"/>
    <property type="match status" value="1"/>
</dbReference>
<dbReference type="PANTHER" id="PTHR36539">
    <property type="entry name" value="ETHANOLAMINE UTILIZATION PROTEIN EUTN"/>
    <property type="match status" value="1"/>
</dbReference>
<keyword evidence="2" id="KW-1283">Bacterial microcompartment</keyword>
<evidence type="ECO:0000313" key="3">
    <source>
        <dbReference type="EMBL" id="QOV90017.1"/>
    </source>
</evidence>
<dbReference type="InterPro" id="IPR036677">
    <property type="entry name" value="EutN_CcmL_sf"/>
</dbReference>